<sequence length="108" mass="12775">HKQMRIRYTTYDVRRGEDVIHVDTPQCNVMLLDKRYDIRDKESWAFSHANVSYLGVLPNGKVDHRRHRVDIGWIHWYDAVAVGEEFKLDRVSFSPLKFRDSLGFVDPS</sequence>
<organism evidence="1 2">
    <name type="scientific">Coprinellus micaceus</name>
    <name type="common">Glistening ink-cap mushroom</name>
    <name type="synonym">Coprinus micaceus</name>
    <dbReference type="NCBI Taxonomy" id="71717"/>
    <lineage>
        <taxon>Eukaryota</taxon>
        <taxon>Fungi</taxon>
        <taxon>Dikarya</taxon>
        <taxon>Basidiomycota</taxon>
        <taxon>Agaricomycotina</taxon>
        <taxon>Agaricomycetes</taxon>
        <taxon>Agaricomycetidae</taxon>
        <taxon>Agaricales</taxon>
        <taxon>Agaricineae</taxon>
        <taxon>Psathyrellaceae</taxon>
        <taxon>Coprinellus</taxon>
    </lineage>
</organism>
<keyword evidence="2" id="KW-1185">Reference proteome</keyword>
<feature type="non-terminal residue" evidence="1">
    <location>
        <position position="108"/>
    </location>
</feature>
<dbReference type="STRING" id="71717.A0A4Y7RBV0"/>
<dbReference type="OrthoDB" id="2692094at2759"/>
<dbReference type="AlphaFoldDB" id="A0A4Y7RBV0"/>
<feature type="non-terminal residue" evidence="1">
    <location>
        <position position="1"/>
    </location>
</feature>
<accession>A0A4Y7RBV0</accession>
<dbReference type="Proteomes" id="UP000298030">
    <property type="component" value="Unassembled WGS sequence"/>
</dbReference>
<comment type="caution">
    <text evidence="1">The sequence shown here is derived from an EMBL/GenBank/DDBJ whole genome shotgun (WGS) entry which is preliminary data.</text>
</comment>
<evidence type="ECO:0000313" key="2">
    <source>
        <dbReference type="Proteomes" id="UP000298030"/>
    </source>
</evidence>
<dbReference type="EMBL" id="QPFP01000577">
    <property type="protein sequence ID" value="TEB06306.1"/>
    <property type="molecule type" value="Genomic_DNA"/>
</dbReference>
<reference evidence="1 2" key="1">
    <citation type="journal article" date="2019" name="Nat. Ecol. Evol.">
        <title>Megaphylogeny resolves global patterns of mushroom evolution.</title>
        <authorList>
            <person name="Varga T."/>
            <person name="Krizsan K."/>
            <person name="Foldi C."/>
            <person name="Dima B."/>
            <person name="Sanchez-Garcia M."/>
            <person name="Sanchez-Ramirez S."/>
            <person name="Szollosi G.J."/>
            <person name="Szarkandi J.G."/>
            <person name="Papp V."/>
            <person name="Albert L."/>
            <person name="Andreopoulos W."/>
            <person name="Angelini C."/>
            <person name="Antonin V."/>
            <person name="Barry K.W."/>
            <person name="Bougher N.L."/>
            <person name="Buchanan P."/>
            <person name="Buyck B."/>
            <person name="Bense V."/>
            <person name="Catcheside P."/>
            <person name="Chovatia M."/>
            <person name="Cooper J."/>
            <person name="Damon W."/>
            <person name="Desjardin D."/>
            <person name="Finy P."/>
            <person name="Geml J."/>
            <person name="Haridas S."/>
            <person name="Hughes K."/>
            <person name="Justo A."/>
            <person name="Karasinski D."/>
            <person name="Kautmanova I."/>
            <person name="Kiss B."/>
            <person name="Kocsube S."/>
            <person name="Kotiranta H."/>
            <person name="LaButti K.M."/>
            <person name="Lechner B.E."/>
            <person name="Liimatainen K."/>
            <person name="Lipzen A."/>
            <person name="Lukacs Z."/>
            <person name="Mihaltcheva S."/>
            <person name="Morgado L.N."/>
            <person name="Niskanen T."/>
            <person name="Noordeloos M.E."/>
            <person name="Ohm R.A."/>
            <person name="Ortiz-Santana B."/>
            <person name="Ovrebo C."/>
            <person name="Racz N."/>
            <person name="Riley R."/>
            <person name="Savchenko A."/>
            <person name="Shiryaev A."/>
            <person name="Soop K."/>
            <person name="Spirin V."/>
            <person name="Szebenyi C."/>
            <person name="Tomsovsky M."/>
            <person name="Tulloss R.E."/>
            <person name="Uehling J."/>
            <person name="Grigoriev I.V."/>
            <person name="Vagvolgyi C."/>
            <person name="Papp T."/>
            <person name="Martin F.M."/>
            <person name="Miettinen O."/>
            <person name="Hibbett D.S."/>
            <person name="Nagy L.G."/>
        </authorList>
    </citation>
    <scope>NUCLEOTIDE SEQUENCE [LARGE SCALE GENOMIC DNA]</scope>
    <source>
        <strain evidence="1 2">FP101781</strain>
    </source>
</reference>
<gene>
    <name evidence="1" type="ORF">FA13DRAFT_1575352</name>
</gene>
<name>A0A4Y7RBV0_COPMI</name>
<proteinExistence type="predicted"/>
<evidence type="ECO:0000313" key="1">
    <source>
        <dbReference type="EMBL" id="TEB06306.1"/>
    </source>
</evidence>
<protein>
    <submittedName>
        <fullName evidence="1">Uncharacterized protein</fullName>
    </submittedName>
</protein>